<dbReference type="AlphaFoldDB" id="A0A858Q930"/>
<dbReference type="EMBL" id="CP046565">
    <property type="protein sequence ID" value="QJD30337.1"/>
    <property type="molecule type" value="Genomic_DNA"/>
</dbReference>
<dbReference type="Proteomes" id="UP000503004">
    <property type="component" value="Chromosome"/>
</dbReference>
<reference evidence="4" key="1">
    <citation type="submission" date="2019-12" db="EMBL/GenBank/DDBJ databases">
        <authorList>
            <person name="Awala S.I."/>
            <person name="Rhee S.K."/>
        </authorList>
    </citation>
    <scope>NUCLEOTIDE SEQUENCE [LARGE SCALE GENOMIC DNA]</scope>
    <source>
        <strain evidence="4">IM1</strain>
    </source>
</reference>
<gene>
    <name evidence="3" type="ORF">GNH96_10370</name>
</gene>
<protein>
    <recommendedName>
        <fullName evidence="5">Transmembrane protein</fullName>
    </recommendedName>
</protein>
<keyword evidence="2" id="KW-0472">Membrane</keyword>
<keyword evidence="2" id="KW-1133">Transmembrane helix</keyword>
<evidence type="ECO:0000313" key="3">
    <source>
        <dbReference type="EMBL" id="QJD30337.1"/>
    </source>
</evidence>
<feature type="transmembrane region" description="Helical" evidence="2">
    <location>
        <begin position="50"/>
        <end position="77"/>
    </location>
</feature>
<name>A0A858Q930_9GAMM</name>
<dbReference type="RefSeq" id="WP_169603610.1">
    <property type="nucleotide sequence ID" value="NZ_CP046565.1"/>
</dbReference>
<evidence type="ECO:0000256" key="2">
    <source>
        <dbReference type="SAM" id="Phobius"/>
    </source>
</evidence>
<proteinExistence type="predicted"/>
<sequence>MKDKRGFSRKATLPLPAEPNESAHPASALLPTNRDEALSRIGKLPRDIGWMLLGGGLLSEVVMGLPPFWVLGILILYPPIGVPLAGFMERRAPGLLAGSLDFVHRYLDDLERRYPKR</sequence>
<keyword evidence="2" id="KW-0812">Transmembrane</keyword>
<evidence type="ECO:0000313" key="4">
    <source>
        <dbReference type="Proteomes" id="UP000503004"/>
    </source>
</evidence>
<evidence type="ECO:0000256" key="1">
    <source>
        <dbReference type="SAM" id="MobiDB-lite"/>
    </source>
</evidence>
<feature type="region of interest" description="Disordered" evidence="1">
    <location>
        <begin position="1"/>
        <end position="29"/>
    </location>
</feature>
<accession>A0A858Q930</accession>
<dbReference type="KEGG" id="metu:GNH96_10370"/>
<evidence type="ECO:0008006" key="5">
    <source>
        <dbReference type="Google" id="ProtNLM"/>
    </source>
</evidence>
<keyword evidence="4" id="KW-1185">Reference proteome</keyword>
<organism evidence="3 4">
    <name type="scientific">Methylococcus geothermalis</name>
    <dbReference type="NCBI Taxonomy" id="2681310"/>
    <lineage>
        <taxon>Bacteria</taxon>
        <taxon>Pseudomonadati</taxon>
        <taxon>Pseudomonadota</taxon>
        <taxon>Gammaproteobacteria</taxon>
        <taxon>Methylococcales</taxon>
        <taxon>Methylococcaceae</taxon>
        <taxon>Methylococcus</taxon>
    </lineage>
</organism>